<dbReference type="Proteomes" id="UP001590951">
    <property type="component" value="Unassembled WGS sequence"/>
</dbReference>
<evidence type="ECO:0000313" key="8">
    <source>
        <dbReference type="EMBL" id="KAL2056624.1"/>
    </source>
</evidence>
<feature type="transmembrane region" description="Helical" evidence="7">
    <location>
        <begin position="341"/>
        <end position="367"/>
    </location>
</feature>
<comment type="caution">
    <text evidence="8">The sequence shown here is derived from an EMBL/GenBank/DDBJ whole genome shotgun (WGS) entry which is preliminary data.</text>
</comment>
<gene>
    <name evidence="8" type="ORF">ABVK25_003018</name>
</gene>
<dbReference type="PANTHER" id="PTHR45649">
    <property type="entry name" value="AMINO-ACID PERMEASE BAT1"/>
    <property type="match status" value="1"/>
</dbReference>
<feature type="region of interest" description="Disordered" evidence="6">
    <location>
        <begin position="1"/>
        <end position="27"/>
    </location>
</feature>
<evidence type="ECO:0000256" key="5">
    <source>
        <dbReference type="ARBA" id="ARBA00023136"/>
    </source>
</evidence>
<feature type="transmembrane region" description="Helical" evidence="7">
    <location>
        <begin position="91"/>
        <end position="112"/>
    </location>
</feature>
<evidence type="ECO:0000256" key="7">
    <source>
        <dbReference type="SAM" id="Phobius"/>
    </source>
</evidence>
<dbReference type="Pfam" id="PF13520">
    <property type="entry name" value="AA_permease_2"/>
    <property type="match status" value="1"/>
</dbReference>
<organism evidence="8 9">
    <name type="scientific">Lepraria finkii</name>
    <dbReference type="NCBI Taxonomy" id="1340010"/>
    <lineage>
        <taxon>Eukaryota</taxon>
        <taxon>Fungi</taxon>
        <taxon>Dikarya</taxon>
        <taxon>Ascomycota</taxon>
        <taxon>Pezizomycotina</taxon>
        <taxon>Lecanoromycetes</taxon>
        <taxon>OSLEUM clade</taxon>
        <taxon>Lecanoromycetidae</taxon>
        <taxon>Lecanorales</taxon>
        <taxon>Lecanorineae</taxon>
        <taxon>Stereocaulaceae</taxon>
        <taxon>Lepraria</taxon>
    </lineage>
</organism>
<feature type="transmembrane region" description="Helical" evidence="7">
    <location>
        <begin position="176"/>
        <end position="196"/>
    </location>
</feature>
<evidence type="ECO:0000313" key="9">
    <source>
        <dbReference type="Proteomes" id="UP001590951"/>
    </source>
</evidence>
<feature type="transmembrane region" description="Helical" evidence="7">
    <location>
        <begin position="452"/>
        <end position="481"/>
    </location>
</feature>
<dbReference type="Gene3D" id="1.20.1740.10">
    <property type="entry name" value="Amino acid/polyamine transporter I"/>
    <property type="match status" value="1"/>
</dbReference>
<accession>A0ABR4BFJ9</accession>
<feature type="transmembrane region" description="Helical" evidence="7">
    <location>
        <begin position="288"/>
        <end position="311"/>
    </location>
</feature>
<feature type="transmembrane region" description="Helical" evidence="7">
    <location>
        <begin position="246"/>
        <end position="267"/>
    </location>
</feature>
<dbReference type="EMBL" id="JBHFEH010000007">
    <property type="protein sequence ID" value="KAL2056624.1"/>
    <property type="molecule type" value="Genomic_DNA"/>
</dbReference>
<feature type="transmembrane region" description="Helical" evidence="7">
    <location>
        <begin position="54"/>
        <end position="79"/>
    </location>
</feature>
<keyword evidence="3 7" id="KW-0812">Transmembrane</keyword>
<proteinExistence type="predicted"/>
<sequence>MDSSEKRVAALDDKRHDPEKSMDDAERRPSAIVAAGEIVNASGHRDQLQRQYNLLSICGLALTIDNAWVALAGSIAISINNGGPAGVLYELLVACFYYGFIAASIAELTSSIPSAGGVYHWASVTPGPRYGRVLGFFTGALNFFGWIFDLASIISIPANVTVQMYAVFHPDLAIQAWHIYIAFVLITWLCCAVVIFGNRFLPLLNDIGLFLIIVGGLVTIIVVAAMPKVHASNSAVWGDFSQNNAAGWSDGVTFLTGVLNGAFTIGTTDAVTHMSEELPNPARDMPKAVAAQMILGTFTSFFYAVAILYGITDISAVVGSNGSFPLAVVYSQATGSKGATFGLLLILFLSIMICVLGTFLTVGRIWWALARDNATPFAGFFSIVNERLSCPVPATILCAILATGFGAIQLGSKTAFTDLVGSFIILTTVSYALAIGSHFVTGRKNVPKGPFWMGSAGFAINGIAVLLIIFFNIMFCFPYVYPTTESTMNYNSVILVGIVVLTTMWWFIHARRNYPGPKLSHLYVDGKIVELPREKDEHTD</sequence>
<reference evidence="8 9" key="1">
    <citation type="submission" date="2024-09" db="EMBL/GenBank/DDBJ databases">
        <title>Rethinking Asexuality: The Enigmatic Case of Functional Sexual Genes in Lepraria (Stereocaulaceae).</title>
        <authorList>
            <person name="Doellman M."/>
            <person name="Sun Y."/>
            <person name="Barcenas-Pena A."/>
            <person name="Lumbsch H.T."/>
            <person name="Grewe F."/>
        </authorList>
    </citation>
    <scope>NUCLEOTIDE SEQUENCE [LARGE SCALE GENOMIC DNA]</scope>
    <source>
        <strain evidence="8 9">Grewe 0041</strain>
    </source>
</reference>
<dbReference type="InterPro" id="IPR002293">
    <property type="entry name" value="AA/rel_permease1"/>
</dbReference>
<feature type="transmembrane region" description="Helical" evidence="7">
    <location>
        <begin position="388"/>
        <end position="408"/>
    </location>
</feature>
<keyword evidence="9" id="KW-1185">Reference proteome</keyword>
<evidence type="ECO:0000256" key="3">
    <source>
        <dbReference type="ARBA" id="ARBA00022692"/>
    </source>
</evidence>
<comment type="subcellular location">
    <subcellularLocation>
        <location evidence="1">Membrane</location>
        <topology evidence="1">Multi-pass membrane protein</topology>
    </subcellularLocation>
</comment>
<evidence type="ECO:0000256" key="4">
    <source>
        <dbReference type="ARBA" id="ARBA00022989"/>
    </source>
</evidence>
<evidence type="ECO:0000256" key="6">
    <source>
        <dbReference type="SAM" id="MobiDB-lite"/>
    </source>
</evidence>
<feature type="transmembrane region" description="Helical" evidence="7">
    <location>
        <begin position="487"/>
        <end position="508"/>
    </location>
</feature>
<feature type="transmembrane region" description="Helical" evidence="7">
    <location>
        <begin position="133"/>
        <end position="156"/>
    </location>
</feature>
<dbReference type="PIRSF" id="PIRSF006060">
    <property type="entry name" value="AA_transporter"/>
    <property type="match status" value="1"/>
</dbReference>
<name>A0ABR4BFJ9_9LECA</name>
<feature type="transmembrane region" description="Helical" evidence="7">
    <location>
        <begin position="420"/>
        <end position="440"/>
    </location>
</feature>
<feature type="transmembrane region" description="Helical" evidence="7">
    <location>
        <begin position="208"/>
        <end position="226"/>
    </location>
</feature>
<keyword evidence="4 7" id="KW-1133">Transmembrane helix</keyword>
<evidence type="ECO:0008006" key="10">
    <source>
        <dbReference type="Google" id="ProtNLM"/>
    </source>
</evidence>
<keyword evidence="2" id="KW-0813">Transport</keyword>
<keyword evidence="5 7" id="KW-0472">Membrane</keyword>
<evidence type="ECO:0000256" key="2">
    <source>
        <dbReference type="ARBA" id="ARBA00022448"/>
    </source>
</evidence>
<evidence type="ECO:0000256" key="1">
    <source>
        <dbReference type="ARBA" id="ARBA00004141"/>
    </source>
</evidence>
<dbReference type="PANTHER" id="PTHR45649:SF27">
    <property type="entry name" value="CHOLINE TRANSPORTER (EUROFUNG)"/>
    <property type="match status" value="1"/>
</dbReference>
<protein>
    <recommendedName>
        <fullName evidence="10">Choline transport protein</fullName>
    </recommendedName>
</protein>